<evidence type="ECO:0000313" key="3">
    <source>
        <dbReference type="Proteomes" id="UP000195221"/>
    </source>
</evidence>
<dbReference type="Pfam" id="PF13538">
    <property type="entry name" value="UvrD_C_2"/>
    <property type="match status" value="1"/>
</dbReference>
<accession>A0A242MAD6</accession>
<dbReference type="EMBL" id="NBTZ01000137">
    <property type="protein sequence ID" value="OTP68150.1"/>
    <property type="molecule type" value="Genomic_DNA"/>
</dbReference>
<keyword evidence="2" id="KW-0067">ATP-binding</keyword>
<dbReference type="SUPFAM" id="SSF52540">
    <property type="entry name" value="P-loop containing nucleoside triphosphate hydrolases"/>
    <property type="match status" value="1"/>
</dbReference>
<keyword evidence="2" id="KW-0547">Nucleotide-binding</keyword>
<name>A0A242MAD6_CABSO</name>
<organism evidence="2 3">
    <name type="scientific">Caballeronia sordidicola</name>
    <name type="common">Burkholderia sordidicola</name>
    <dbReference type="NCBI Taxonomy" id="196367"/>
    <lineage>
        <taxon>Bacteria</taxon>
        <taxon>Pseudomonadati</taxon>
        <taxon>Pseudomonadota</taxon>
        <taxon>Betaproteobacteria</taxon>
        <taxon>Burkholderiales</taxon>
        <taxon>Burkholderiaceae</taxon>
        <taxon>Caballeronia</taxon>
    </lineage>
</organism>
<protein>
    <submittedName>
        <fullName evidence="2">Superfamily I DNA and RNA helicase</fullName>
    </submittedName>
</protein>
<keyword evidence="2" id="KW-0347">Helicase</keyword>
<dbReference type="GO" id="GO:0004386">
    <property type="term" value="F:helicase activity"/>
    <property type="evidence" value="ECO:0007669"/>
    <property type="project" value="UniProtKB-KW"/>
</dbReference>
<dbReference type="InterPro" id="IPR027417">
    <property type="entry name" value="P-loop_NTPase"/>
</dbReference>
<reference evidence="2 3" key="1">
    <citation type="submission" date="2017-03" db="EMBL/GenBank/DDBJ databases">
        <title>Genome analysis of strain PAMC 26577.</title>
        <authorList>
            <person name="Oh H.-M."/>
            <person name="Yang J.-A."/>
        </authorList>
    </citation>
    <scope>NUCLEOTIDE SEQUENCE [LARGE SCALE GENOMIC DNA]</scope>
    <source>
        <strain evidence="2 3">PAMC 26577</strain>
    </source>
</reference>
<gene>
    <name evidence="2" type="ORF">PAMC26577_34715</name>
</gene>
<keyword evidence="2" id="KW-0378">Hydrolase</keyword>
<evidence type="ECO:0000313" key="2">
    <source>
        <dbReference type="EMBL" id="OTP68150.1"/>
    </source>
</evidence>
<dbReference type="InterPro" id="IPR027785">
    <property type="entry name" value="UvrD-like_helicase_C"/>
</dbReference>
<dbReference type="RefSeq" id="WP_075358829.1">
    <property type="nucleotide sequence ID" value="NZ_MSRG01000044.1"/>
</dbReference>
<dbReference type="Proteomes" id="UP000195221">
    <property type="component" value="Unassembled WGS sequence"/>
</dbReference>
<sequence length="706" mass="79205">MRPPIIGKKIHDAAIDSLIDMLEAVVDADASFYVGYPVAATIDASITVPALLISPQRGIVCFDVVPSAREDDLAALRGQQRSIILPLKSKLLANPDLAGDDDLAFKVNIITYALASDNSPTLTEHRIVGGDGLAAALESCQPFPIAMLPSINAAIERVANIRPKSKRLIAKTPESKGSKLKQIEGEIANLDSWQKAAAIETPNGPQRIRGLAGSGKTIVLALKAAYLHGEHPDWRIGVTFHTRALKQQLQNLTRRFYFEDYREEPDEDHLLIMHSFGSQSESGIYSEICRAYGIQPRDFGYGKRAFGFNKAFQGICAELLPIVEEDPKAIFDALLIDEAQDLPKEFLRLAYLCTKDHRIVWAYDDLQNLGDYQMMSLRETFGEDRQGDPLVRLENHAKQPRQDIILPKCYRNTPWALVTAHALGSGIYRATDKLVQHPDDPVLWREIGYDLVDGDLRLGSPVVLTRSVDASPQFFYNLLSADDAVQFYKFDEDREQFLVVARMIKEDLTAGELYAHDIAVVFPNAIDGERRGMAFRQYLADEGIQAHLPGITSSRDAFIAENKVAISGPYRAKGNEAPVVYVMDADYCSGGPELIKKRNILFTAITRSRGWVRVCGKGIAMQSLIDEFQRLKDNNYQLRFTMPNPMELQEMRTLYRDITADERRKADEFKKAFDKVSEGDPHAVLQTLSKELRDRMIRTLKELDDF</sequence>
<feature type="domain" description="UvrD-like helicase C-terminal" evidence="1">
    <location>
        <begin position="570"/>
        <end position="614"/>
    </location>
</feature>
<dbReference type="Gene3D" id="3.40.50.300">
    <property type="entry name" value="P-loop containing nucleotide triphosphate hydrolases"/>
    <property type="match status" value="2"/>
</dbReference>
<comment type="caution">
    <text evidence="2">The sequence shown here is derived from an EMBL/GenBank/DDBJ whole genome shotgun (WGS) entry which is preliminary data.</text>
</comment>
<proteinExistence type="predicted"/>
<dbReference type="AlphaFoldDB" id="A0A242MAD6"/>
<evidence type="ECO:0000259" key="1">
    <source>
        <dbReference type="Pfam" id="PF13538"/>
    </source>
</evidence>